<evidence type="ECO:0000313" key="4">
    <source>
        <dbReference type="Proteomes" id="UP001162156"/>
    </source>
</evidence>
<evidence type="ECO:0000313" key="3">
    <source>
        <dbReference type="EMBL" id="KAJ8971255.1"/>
    </source>
</evidence>
<evidence type="ECO:0000256" key="2">
    <source>
        <dbReference type="SAM" id="Phobius"/>
    </source>
</evidence>
<dbReference type="EMBL" id="JANEYF010000235">
    <property type="protein sequence ID" value="KAJ8971255.1"/>
    <property type="molecule type" value="Genomic_DNA"/>
</dbReference>
<keyword evidence="2" id="KW-1133">Transmembrane helix</keyword>
<keyword evidence="4" id="KW-1185">Reference proteome</keyword>
<reference evidence="3" key="1">
    <citation type="journal article" date="2023" name="Insect Mol. Biol.">
        <title>Genome sequencing provides insights into the evolution of gene families encoding plant cell wall-degrading enzymes in longhorned beetles.</title>
        <authorList>
            <person name="Shin N.R."/>
            <person name="Okamura Y."/>
            <person name="Kirsch R."/>
            <person name="Pauchet Y."/>
        </authorList>
    </citation>
    <scope>NUCLEOTIDE SEQUENCE</scope>
    <source>
        <strain evidence="3">RBIC_L_NR</strain>
    </source>
</reference>
<organism evidence="3 4">
    <name type="scientific">Rhamnusium bicolor</name>
    <dbReference type="NCBI Taxonomy" id="1586634"/>
    <lineage>
        <taxon>Eukaryota</taxon>
        <taxon>Metazoa</taxon>
        <taxon>Ecdysozoa</taxon>
        <taxon>Arthropoda</taxon>
        <taxon>Hexapoda</taxon>
        <taxon>Insecta</taxon>
        <taxon>Pterygota</taxon>
        <taxon>Neoptera</taxon>
        <taxon>Endopterygota</taxon>
        <taxon>Coleoptera</taxon>
        <taxon>Polyphaga</taxon>
        <taxon>Cucujiformia</taxon>
        <taxon>Chrysomeloidea</taxon>
        <taxon>Cerambycidae</taxon>
        <taxon>Lepturinae</taxon>
        <taxon>Rhagiini</taxon>
        <taxon>Rhamnusium</taxon>
    </lineage>
</organism>
<sequence>MQTCLAEPIAKGPPQVDTKPNLLDSFIPASMQIMAHVTELMKYDLKPTTSPPYGIGSSTTSTMRPTPSHRPGVYAPVKPPGPEEYFSQKGREYDYINLRYYYNAIFLPTNIFIFYEIIFCKTLSFQIQKICYYY</sequence>
<feature type="compositionally biased region" description="Low complexity" evidence="1">
    <location>
        <begin position="57"/>
        <end position="71"/>
    </location>
</feature>
<name>A0AAV8ZTT1_9CUCU</name>
<keyword evidence="2" id="KW-0472">Membrane</keyword>
<evidence type="ECO:0000256" key="1">
    <source>
        <dbReference type="SAM" id="MobiDB-lite"/>
    </source>
</evidence>
<protein>
    <submittedName>
        <fullName evidence="3">Uncharacterized protein</fullName>
    </submittedName>
</protein>
<feature type="transmembrane region" description="Helical" evidence="2">
    <location>
        <begin position="100"/>
        <end position="119"/>
    </location>
</feature>
<dbReference type="AlphaFoldDB" id="A0AAV8ZTT1"/>
<proteinExistence type="predicted"/>
<gene>
    <name evidence="3" type="ORF">NQ314_000796</name>
</gene>
<keyword evidence="2" id="KW-0812">Transmembrane</keyword>
<comment type="caution">
    <text evidence="3">The sequence shown here is derived from an EMBL/GenBank/DDBJ whole genome shotgun (WGS) entry which is preliminary data.</text>
</comment>
<feature type="region of interest" description="Disordered" evidence="1">
    <location>
        <begin position="54"/>
        <end position="79"/>
    </location>
</feature>
<accession>A0AAV8ZTT1</accession>
<dbReference type="Proteomes" id="UP001162156">
    <property type="component" value="Unassembled WGS sequence"/>
</dbReference>